<name>A0ABT0AM67_9LACT</name>
<proteinExistence type="predicted"/>
<evidence type="ECO:0000313" key="2">
    <source>
        <dbReference type="Proteomes" id="UP001522462"/>
    </source>
</evidence>
<gene>
    <name evidence="1" type="ORF">GYN19_06415</name>
</gene>
<comment type="caution">
    <text evidence="1">The sequence shown here is derived from an EMBL/GenBank/DDBJ whole genome shotgun (WGS) entry which is preliminary data.</text>
</comment>
<protein>
    <submittedName>
        <fullName evidence="1">Uncharacterized protein</fullName>
    </submittedName>
</protein>
<sequence length="80" mass="8926">MFKSMNDLIFRDVITKISKSGNEYTQVILSDPVNYETYEFFAVPNVVITAQKGSLVVVELLCSKNGYNISLSVQSVTSIK</sequence>
<dbReference type="EMBL" id="JAAEDA010000008">
    <property type="protein sequence ID" value="MCJ1977587.1"/>
    <property type="molecule type" value="Genomic_DNA"/>
</dbReference>
<reference evidence="1 2" key="1">
    <citation type="journal article" date="2022" name="Microbiol. Res.">
        <title>Comparative genome analysis, predicted lifestyle and antimicrobial strategies of Lactococcus carnosus and Lactococcus paracarnosus isolated from meat.</title>
        <authorList>
            <person name="Werum V."/>
            <person name="Ehrmann M."/>
            <person name="Vogel R."/>
            <person name="Hilgarth M."/>
        </authorList>
    </citation>
    <scope>NUCLEOTIDE SEQUENCE [LARGE SCALE GENOMIC DNA]</scope>
    <source>
        <strain evidence="1 2">TMW21897</strain>
    </source>
</reference>
<accession>A0ABT0AM67</accession>
<keyword evidence="2" id="KW-1185">Reference proteome</keyword>
<evidence type="ECO:0000313" key="1">
    <source>
        <dbReference type="EMBL" id="MCJ1977587.1"/>
    </source>
</evidence>
<dbReference type="Proteomes" id="UP001522462">
    <property type="component" value="Unassembled WGS sequence"/>
</dbReference>
<organism evidence="1 2">
    <name type="scientific">Pseudolactococcus paracarnosus</name>
    <dbReference type="NCBI Taxonomy" id="2749962"/>
    <lineage>
        <taxon>Bacteria</taxon>
        <taxon>Bacillati</taxon>
        <taxon>Bacillota</taxon>
        <taxon>Bacilli</taxon>
        <taxon>Lactobacillales</taxon>
        <taxon>Streptococcaceae</taxon>
        <taxon>Pseudolactococcus</taxon>
    </lineage>
</organism>
<dbReference type="RefSeq" id="WP_243914523.1">
    <property type="nucleotide sequence ID" value="NZ_JAAECY010000017.1"/>
</dbReference>